<sequence>MYYLYLDESGDLGFDLVNKKSSKYFTVCILLVKDNESKRKITKSVERTLRKKLNPKNKRNRIVQELKGISTTIEVKKYFFKKIKDLDFHIYSITLNKIRVYDYLVKNKSRVYNWIVRILLDNVDFSEVKDRIYLIIDKSKNKPQIVKFNEYIYRQLMAKIDPKFL</sequence>
<evidence type="ECO:0008006" key="2">
    <source>
        <dbReference type="Google" id="ProtNLM"/>
    </source>
</evidence>
<name>X1HYE6_9ZZZZ</name>
<dbReference type="AlphaFoldDB" id="X1HYE6"/>
<comment type="caution">
    <text evidence="1">The sequence shown here is derived from an EMBL/GenBank/DDBJ whole genome shotgun (WGS) entry which is preliminary data.</text>
</comment>
<gene>
    <name evidence="1" type="ORF">S03H2_27586</name>
</gene>
<evidence type="ECO:0000313" key="1">
    <source>
        <dbReference type="EMBL" id="GAH50328.1"/>
    </source>
</evidence>
<reference evidence="1" key="1">
    <citation type="journal article" date="2014" name="Front. Microbiol.">
        <title>High frequency of phylogenetically diverse reductive dehalogenase-homologous genes in deep subseafloor sedimentary metagenomes.</title>
        <authorList>
            <person name="Kawai M."/>
            <person name="Futagami T."/>
            <person name="Toyoda A."/>
            <person name="Takaki Y."/>
            <person name="Nishi S."/>
            <person name="Hori S."/>
            <person name="Arai W."/>
            <person name="Tsubouchi T."/>
            <person name="Morono Y."/>
            <person name="Uchiyama I."/>
            <person name="Ito T."/>
            <person name="Fujiyama A."/>
            <person name="Inagaki F."/>
            <person name="Takami H."/>
        </authorList>
    </citation>
    <scope>NUCLEOTIDE SEQUENCE</scope>
    <source>
        <strain evidence="1">Expedition CK06-06</strain>
    </source>
</reference>
<protein>
    <recommendedName>
        <fullName evidence="2">DUF3800 domain-containing protein</fullName>
    </recommendedName>
</protein>
<organism evidence="1">
    <name type="scientific">marine sediment metagenome</name>
    <dbReference type="NCBI Taxonomy" id="412755"/>
    <lineage>
        <taxon>unclassified sequences</taxon>
        <taxon>metagenomes</taxon>
        <taxon>ecological metagenomes</taxon>
    </lineage>
</organism>
<dbReference type="EMBL" id="BARU01016599">
    <property type="protein sequence ID" value="GAH50328.1"/>
    <property type="molecule type" value="Genomic_DNA"/>
</dbReference>
<proteinExistence type="predicted"/>
<accession>X1HYE6</accession>
<dbReference type="InterPro" id="IPR024524">
    <property type="entry name" value="DUF3800"/>
</dbReference>
<dbReference type="Pfam" id="PF12686">
    <property type="entry name" value="DUF3800"/>
    <property type="match status" value="1"/>
</dbReference>